<protein>
    <recommendedName>
        <fullName evidence="7">NUDIX hydrolase</fullName>
    </recommendedName>
</protein>
<keyword evidence="2" id="KW-0479">Metal-binding</keyword>
<evidence type="ECO:0000256" key="2">
    <source>
        <dbReference type="ARBA" id="ARBA00022723"/>
    </source>
</evidence>
<dbReference type="GO" id="GO:0016462">
    <property type="term" value="F:pyrophosphatase activity"/>
    <property type="evidence" value="ECO:0007669"/>
    <property type="project" value="InterPro"/>
</dbReference>
<dbReference type="CDD" id="cd04666">
    <property type="entry name" value="NUDIX_DIPP2_like_Nudt4"/>
    <property type="match status" value="1"/>
</dbReference>
<evidence type="ECO:0000256" key="1">
    <source>
        <dbReference type="ARBA" id="ARBA00001946"/>
    </source>
</evidence>
<dbReference type="GO" id="GO:0046872">
    <property type="term" value="F:metal ion binding"/>
    <property type="evidence" value="ECO:0007669"/>
    <property type="project" value="UniProtKB-KW"/>
</dbReference>
<keyword evidence="3" id="KW-0378">Hydrolase</keyword>
<dbReference type="InterPro" id="IPR047198">
    <property type="entry name" value="DDP-like_NUDIX"/>
</dbReference>
<dbReference type="Proteomes" id="UP000533469">
    <property type="component" value="Unassembled WGS sequence"/>
</dbReference>
<organism evidence="5 6">
    <name type="scientific">Ancylobacter tetraedralis</name>
    <dbReference type="NCBI Taxonomy" id="217068"/>
    <lineage>
        <taxon>Bacteria</taxon>
        <taxon>Pseudomonadati</taxon>
        <taxon>Pseudomonadota</taxon>
        <taxon>Alphaproteobacteria</taxon>
        <taxon>Hyphomicrobiales</taxon>
        <taxon>Xanthobacteraceae</taxon>
        <taxon>Ancylobacter</taxon>
    </lineage>
</organism>
<keyword evidence="6" id="KW-1185">Reference proteome</keyword>
<dbReference type="PANTHER" id="PTHR12629">
    <property type="entry name" value="DIPHOSPHOINOSITOL POLYPHOSPHATE PHOSPHOHYDROLASE"/>
    <property type="match status" value="1"/>
</dbReference>
<evidence type="ECO:0000256" key="3">
    <source>
        <dbReference type="ARBA" id="ARBA00022801"/>
    </source>
</evidence>
<sequence>MISSRETQRAVIPKGWPMKNRKDWKSAQIEARQEAGAMGEISRKRLGQYLYWKRLDTHFALVSVSVYPFAVKRQLHEWPERHERAQVWLSPEDAALLVDETDLGGLIIEFAQSRSWQKTAGSHFPKVRRAFPIAAQ</sequence>
<reference evidence="5 6" key="1">
    <citation type="submission" date="2020-08" db="EMBL/GenBank/DDBJ databases">
        <title>Genomic Encyclopedia of Type Strains, Phase IV (KMG-IV): sequencing the most valuable type-strain genomes for metagenomic binning, comparative biology and taxonomic classification.</title>
        <authorList>
            <person name="Goeker M."/>
        </authorList>
    </citation>
    <scope>NUCLEOTIDE SEQUENCE [LARGE SCALE GENOMIC DNA]</scope>
    <source>
        <strain evidence="5 6">DSM 5895</strain>
    </source>
</reference>
<comment type="cofactor">
    <cofactor evidence="1">
        <name>Mg(2+)</name>
        <dbReference type="ChEBI" id="CHEBI:18420"/>
    </cofactor>
</comment>
<proteinExistence type="predicted"/>
<evidence type="ECO:0008006" key="7">
    <source>
        <dbReference type="Google" id="ProtNLM"/>
    </source>
</evidence>
<name>A0A839ZAH4_9HYPH</name>
<dbReference type="GO" id="GO:0005737">
    <property type="term" value="C:cytoplasm"/>
    <property type="evidence" value="ECO:0007669"/>
    <property type="project" value="TreeGrafter"/>
</dbReference>
<gene>
    <name evidence="5" type="ORF">FHS55_002334</name>
</gene>
<dbReference type="AlphaFoldDB" id="A0A839ZAH4"/>
<dbReference type="EMBL" id="JACICD010000004">
    <property type="protein sequence ID" value="MBB3771725.1"/>
    <property type="molecule type" value="Genomic_DNA"/>
</dbReference>
<dbReference type="InterPro" id="IPR015797">
    <property type="entry name" value="NUDIX_hydrolase-like_dom_sf"/>
</dbReference>
<evidence type="ECO:0000256" key="4">
    <source>
        <dbReference type="ARBA" id="ARBA00022842"/>
    </source>
</evidence>
<dbReference type="PANTHER" id="PTHR12629:SF0">
    <property type="entry name" value="DIPHOSPHOINOSITOL-POLYPHOSPHATE DIPHOSPHATASE"/>
    <property type="match status" value="1"/>
</dbReference>
<evidence type="ECO:0000313" key="5">
    <source>
        <dbReference type="EMBL" id="MBB3771725.1"/>
    </source>
</evidence>
<keyword evidence="4" id="KW-0460">Magnesium</keyword>
<accession>A0A839ZAH4</accession>
<dbReference type="SUPFAM" id="SSF55811">
    <property type="entry name" value="Nudix"/>
    <property type="match status" value="1"/>
</dbReference>
<comment type="caution">
    <text evidence="5">The sequence shown here is derived from an EMBL/GenBank/DDBJ whole genome shotgun (WGS) entry which is preliminary data.</text>
</comment>
<dbReference type="RefSeq" id="WP_246340073.1">
    <property type="nucleotide sequence ID" value="NZ_JACICD010000004.1"/>
</dbReference>
<dbReference type="Gene3D" id="3.90.79.10">
    <property type="entry name" value="Nucleoside Triphosphate Pyrophosphohydrolase"/>
    <property type="match status" value="1"/>
</dbReference>
<evidence type="ECO:0000313" key="6">
    <source>
        <dbReference type="Proteomes" id="UP000533469"/>
    </source>
</evidence>